<gene>
    <name evidence="1" type="ORF">ACHAW5_004014</name>
</gene>
<keyword evidence="2" id="KW-1185">Reference proteome</keyword>
<evidence type="ECO:0000313" key="2">
    <source>
        <dbReference type="Proteomes" id="UP001530315"/>
    </source>
</evidence>
<comment type="caution">
    <text evidence="1">The sequence shown here is derived from an EMBL/GenBank/DDBJ whole genome shotgun (WGS) entry which is preliminary data.</text>
</comment>
<dbReference type="AlphaFoldDB" id="A0ABD3P9S1"/>
<dbReference type="Proteomes" id="UP001530315">
    <property type="component" value="Unassembled WGS sequence"/>
</dbReference>
<accession>A0ABD3P9S1</accession>
<protein>
    <submittedName>
        <fullName evidence="1">Uncharacterized protein</fullName>
    </submittedName>
</protein>
<evidence type="ECO:0000313" key="1">
    <source>
        <dbReference type="EMBL" id="KAL3784454.1"/>
    </source>
</evidence>
<dbReference type="EMBL" id="JALLAZ020000928">
    <property type="protein sequence ID" value="KAL3784454.1"/>
    <property type="molecule type" value="Genomic_DNA"/>
</dbReference>
<reference evidence="1 2" key="1">
    <citation type="submission" date="2024-10" db="EMBL/GenBank/DDBJ databases">
        <title>Updated reference genomes for cyclostephanoid diatoms.</title>
        <authorList>
            <person name="Roberts W.R."/>
            <person name="Alverson A.J."/>
        </authorList>
    </citation>
    <scope>NUCLEOTIDE SEQUENCE [LARGE SCALE GENOMIC DNA]</scope>
    <source>
        <strain evidence="1 2">AJA276-08</strain>
    </source>
</reference>
<name>A0ABD3P9S1_9STRA</name>
<sequence length="195" mass="20508">MIKVAVNLVAIAAALTCSGVGINAFTITSPISACKHAYSLPSACMLMSSSSDDSPVLVNHEAFVRAIDTLKSDMGMEVISEGQRPMYAIGKLVARLPLELASGIRFADCETLTLISQLKESVVNETGMQSLDTIVAIRAGGDGRGGYGYVGSTSGASIADTAQAYTDAIKYAMQNNLEDIELEVNRLVPLIPSTE</sequence>
<proteinExistence type="predicted"/>
<organism evidence="1 2">
    <name type="scientific">Stephanodiscus triporus</name>
    <dbReference type="NCBI Taxonomy" id="2934178"/>
    <lineage>
        <taxon>Eukaryota</taxon>
        <taxon>Sar</taxon>
        <taxon>Stramenopiles</taxon>
        <taxon>Ochrophyta</taxon>
        <taxon>Bacillariophyta</taxon>
        <taxon>Coscinodiscophyceae</taxon>
        <taxon>Thalassiosirophycidae</taxon>
        <taxon>Stephanodiscales</taxon>
        <taxon>Stephanodiscaceae</taxon>
        <taxon>Stephanodiscus</taxon>
    </lineage>
</organism>